<keyword evidence="2" id="KW-1003">Cell membrane</keyword>
<gene>
    <name evidence="9" type="ORF">DD236_11725</name>
</gene>
<evidence type="ECO:0000256" key="7">
    <source>
        <dbReference type="PIRSR" id="PIRSR600715-1"/>
    </source>
</evidence>
<dbReference type="GO" id="GO:0005886">
    <property type="term" value="C:plasma membrane"/>
    <property type="evidence" value="ECO:0007669"/>
    <property type="project" value="UniProtKB-SubCell"/>
</dbReference>
<evidence type="ECO:0000256" key="6">
    <source>
        <dbReference type="ARBA" id="ARBA00023136"/>
    </source>
</evidence>
<dbReference type="GO" id="GO:0009103">
    <property type="term" value="P:lipopolysaccharide biosynthetic process"/>
    <property type="evidence" value="ECO:0007669"/>
    <property type="project" value="TreeGrafter"/>
</dbReference>
<feature type="transmembrane region" description="Helical" evidence="8">
    <location>
        <begin position="140"/>
        <end position="158"/>
    </location>
</feature>
<feature type="binding site" evidence="7">
    <location>
        <position position="225"/>
    </location>
    <ligand>
        <name>Mg(2+)</name>
        <dbReference type="ChEBI" id="CHEBI:18420"/>
    </ligand>
</feature>
<feature type="transmembrane region" description="Helical" evidence="8">
    <location>
        <begin position="228"/>
        <end position="246"/>
    </location>
</feature>
<keyword evidence="7" id="KW-0479">Metal-binding</keyword>
<feature type="transmembrane region" description="Helical" evidence="8">
    <location>
        <begin position="73"/>
        <end position="96"/>
    </location>
</feature>
<keyword evidence="5 8" id="KW-1133">Transmembrane helix</keyword>
<organism evidence="9 10">
    <name type="scientific">Ancrocorticia populi</name>
    <dbReference type="NCBI Taxonomy" id="2175228"/>
    <lineage>
        <taxon>Bacteria</taxon>
        <taxon>Bacillati</taxon>
        <taxon>Actinomycetota</taxon>
        <taxon>Actinomycetes</taxon>
        <taxon>Actinomycetales</taxon>
        <taxon>Actinomycetaceae</taxon>
        <taxon>Ancrocorticia</taxon>
    </lineage>
</organism>
<evidence type="ECO:0000256" key="8">
    <source>
        <dbReference type="SAM" id="Phobius"/>
    </source>
</evidence>
<accession>A0A2V1K3Z6</accession>
<dbReference type="GO" id="GO:0016780">
    <property type="term" value="F:phosphotransferase activity, for other substituted phosphate groups"/>
    <property type="evidence" value="ECO:0007669"/>
    <property type="project" value="InterPro"/>
</dbReference>
<comment type="caution">
    <text evidence="9">The sequence shown here is derived from an EMBL/GenBank/DDBJ whole genome shotgun (WGS) entry which is preliminary data.</text>
</comment>
<feature type="transmembrane region" description="Helical" evidence="8">
    <location>
        <begin position="195"/>
        <end position="216"/>
    </location>
</feature>
<comment type="cofactor">
    <cofactor evidence="7">
        <name>Mg(2+)</name>
        <dbReference type="ChEBI" id="CHEBI:18420"/>
    </cofactor>
</comment>
<keyword evidence="6 8" id="KW-0472">Membrane</keyword>
<keyword evidence="3 9" id="KW-0808">Transferase</keyword>
<dbReference type="Proteomes" id="UP000245283">
    <property type="component" value="Unassembled WGS sequence"/>
</dbReference>
<dbReference type="InterPro" id="IPR000715">
    <property type="entry name" value="Glycosyl_transferase_4"/>
</dbReference>
<dbReference type="PANTHER" id="PTHR22926">
    <property type="entry name" value="PHOSPHO-N-ACETYLMURAMOYL-PENTAPEPTIDE-TRANSFERASE"/>
    <property type="match status" value="1"/>
</dbReference>
<feature type="binding site" evidence="7">
    <location>
        <position position="157"/>
    </location>
    <ligand>
        <name>Mg(2+)</name>
        <dbReference type="ChEBI" id="CHEBI:18420"/>
    </ligand>
</feature>
<feature type="transmembrane region" description="Helical" evidence="8">
    <location>
        <begin position="6"/>
        <end position="27"/>
    </location>
</feature>
<protein>
    <submittedName>
        <fullName evidence="9">Undecaprenyl-phosphate alpha-N-acetylglucosaminyl 1-phosphate transferase</fullName>
    </submittedName>
</protein>
<dbReference type="AlphaFoldDB" id="A0A2V1K3Z6"/>
<dbReference type="Pfam" id="PF00953">
    <property type="entry name" value="Glycos_transf_4"/>
    <property type="match status" value="1"/>
</dbReference>
<evidence type="ECO:0000256" key="5">
    <source>
        <dbReference type="ARBA" id="ARBA00022989"/>
    </source>
</evidence>
<evidence type="ECO:0000313" key="9">
    <source>
        <dbReference type="EMBL" id="PWF24369.1"/>
    </source>
</evidence>
<dbReference type="GO" id="GO:0071555">
    <property type="term" value="P:cell wall organization"/>
    <property type="evidence" value="ECO:0007669"/>
    <property type="project" value="TreeGrafter"/>
</dbReference>
<name>A0A2V1K3Z6_9ACTO</name>
<dbReference type="GO" id="GO:0044038">
    <property type="term" value="P:cell wall macromolecule biosynthetic process"/>
    <property type="evidence" value="ECO:0007669"/>
    <property type="project" value="TreeGrafter"/>
</dbReference>
<feature type="transmembrane region" description="Helical" evidence="8">
    <location>
        <begin position="108"/>
        <end position="128"/>
    </location>
</feature>
<evidence type="ECO:0000256" key="1">
    <source>
        <dbReference type="ARBA" id="ARBA00004651"/>
    </source>
</evidence>
<dbReference type="CDD" id="cd06853">
    <property type="entry name" value="GT_WecA_like"/>
    <property type="match status" value="1"/>
</dbReference>
<comment type="subcellular location">
    <subcellularLocation>
        <location evidence="1">Cell membrane</location>
        <topology evidence="1">Multi-pass membrane protein</topology>
    </subcellularLocation>
</comment>
<keyword evidence="4 8" id="KW-0812">Transmembrane</keyword>
<dbReference type="PANTHER" id="PTHR22926:SF3">
    <property type="entry name" value="UNDECAPRENYL-PHOSPHATE ALPHA-N-ACETYLGLUCOSAMINYL 1-PHOSPHATE TRANSFERASE"/>
    <property type="match status" value="1"/>
</dbReference>
<feature type="transmembrane region" description="Helical" evidence="8">
    <location>
        <begin position="165"/>
        <end position="183"/>
    </location>
</feature>
<dbReference type="RefSeq" id="WP_109094585.1">
    <property type="nucleotide sequence ID" value="NZ_CAMELQ010000018.1"/>
</dbReference>
<evidence type="ECO:0000256" key="4">
    <source>
        <dbReference type="ARBA" id="ARBA00022692"/>
    </source>
</evidence>
<proteinExistence type="predicted"/>
<dbReference type="OrthoDB" id="9783652at2"/>
<dbReference type="GO" id="GO:0046872">
    <property type="term" value="F:metal ion binding"/>
    <property type="evidence" value="ECO:0007669"/>
    <property type="project" value="UniProtKB-KW"/>
</dbReference>
<dbReference type="EMBL" id="QETB01000008">
    <property type="protein sequence ID" value="PWF24369.1"/>
    <property type="molecule type" value="Genomic_DNA"/>
</dbReference>
<feature type="transmembrane region" description="Helical" evidence="8">
    <location>
        <begin position="48"/>
        <end position="67"/>
    </location>
</feature>
<feature type="transmembrane region" description="Helical" evidence="8">
    <location>
        <begin position="258"/>
        <end position="282"/>
    </location>
</feature>
<feature type="transmembrane region" description="Helical" evidence="8">
    <location>
        <begin position="340"/>
        <end position="358"/>
    </location>
</feature>
<evidence type="ECO:0000256" key="2">
    <source>
        <dbReference type="ARBA" id="ARBA00022475"/>
    </source>
</evidence>
<evidence type="ECO:0000313" key="10">
    <source>
        <dbReference type="Proteomes" id="UP000245283"/>
    </source>
</evidence>
<evidence type="ECO:0000256" key="3">
    <source>
        <dbReference type="ARBA" id="ARBA00022679"/>
    </source>
</evidence>
<feature type="transmembrane region" description="Helical" evidence="8">
    <location>
        <begin position="312"/>
        <end position="334"/>
    </location>
</feature>
<reference evidence="10" key="1">
    <citation type="submission" date="2018-05" db="EMBL/GenBank/DDBJ databases">
        <authorList>
            <person name="Li Y."/>
        </authorList>
    </citation>
    <scope>NUCLEOTIDE SEQUENCE [LARGE SCALE GENOMIC DNA]</scope>
    <source>
        <strain evidence="10">sk1b4</strain>
    </source>
</reference>
<keyword evidence="7" id="KW-0460">Magnesium</keyword>
<sequence length="383" mass="40382">MRVYLLIMVLAAAITYLMVPVVRRIALAAGAVTGVRARDIHTVPIPRLGGIAMYIGYVVTLLVASQIPYLHWVFASGSGVWGVLLGAGIMCVVGAIDDIWQLDWYAKLAGQILAAGVMAWQGVQLVSVPFMGLTVGSSRLTLFATVVIVLIVANAVNFMDGLDGLAAGIVGIAALAFFGYSYFLARDASPDNYAAVSSVVVAALVGICVGFLPHNFHPASIFMGDSGALMLGMVIAGAGILVTGQIDPANTSVGDSLPAYMPILVPVAVILLPIIDFVWAVVRRLARGQSPFHADAGHLHHRLLRRGHSHQGAVLTLYLWAAIASFACVALVIFPAKIVISISAVCIVLAIVVSHRALGRRRHSVGARDDDTHIPDEDVVGDD</sequence>
<keyword evidence="10" id="KW-1185">Reference proteome</keyword>